<feature type="chain" id="PRO_5046356643" description="Immunoglobulin domain-containing protein" evidence="5">
    <location>
        <begin position="19"/>
        <end position="241"/>
    </location>
</feature>
<keyword evidence="4" id="KW-1133">Transmembrane helix</keyword>
<evidence type="ECO:0000313" key="8">
    <source>
        <dbReference type="Proteomes" id="UP001476798"/>
    </source>
</evidence>
<dbReference type="InterPro" id="IPR003599">
    <property type="entry name" value="Ig_sub"/>
</dbReference>
<keyword evidence="2 4" id="KW-0812">Transmembrane</keyword>
<comment type="caution">
    <text evidence="7">The sequence shown here is derived from an EMBL/GenBank/DDBJ whole genome shotgun (WGS) entry which is preliminary data.</text>
</comment>
<dbReference type="Gene3D" id="2.60.40.10">
    <property type="entry name" value="Immunoglobulins"/>
    <property type="match status" value="1"/>
</dbReference>
<accession>A0ABV0NKF1</accession>
<sequence length="241" mass="26528">MKTISVFCFLNTVILTLGAEINIEATEGGQVSFKCSHKLASNNMKYFCKDPCKAEDIRVTVSPGETANSGRINLLDYGDGSFTVNITNLQMSDSHVYWCTVIRSLHNTYTSINLTVLKAFKATFPPTVSSSWFPNVTNSTPMTTSMGTNTTGNILKEKKGTTAKDISINLSTMLYAAAGTTATLIIFLLATYFRNRRGASKPQLHVCLDKIDSRNKVRMSPPITCNLLEQQTRSKQQTNVS</sequence>
<evidence type="ECO:0000259" key="6">
    <source>
        <dbReference type="SMART" id="SM00409"/>
    </source>
</evidence>
<dbReference type="SMART" id="SM00409">
    <property type="entry name" value="IG"/>
    <property type="match status" value="1"/>
</dbReference>
<name>A0ABV0NKF1_9TELE</name>
<reference evidence="7 8" key="1">
    <citation type="submission" date="2021-06" db="EMBL/GenBank/DDBJ databases">
        <authorList>
            <person name="Palmer J.M."/>
        </authorList>
    </citation>
    <scope>NUCLEOTIDE SEQUENCE [LARGE SCALE GENOMIC DNA]</scope>
    <source>
        <strain evidence="7 8">GA_2019</strain>
        <tissue evidence="7">Muscle</tissue>
    </source>
</reference>
<dbReference type="InterPro" id="IPR013106">
    <property type="entry name" value="Ig_V-set"/>
</dbReference>
<dbReference type="Proteomes" id="UP001476798">
    <property type="component" value="Unassembled WGS sequence"/>
</dbReference>
<dbReference type="SUPFAM" id="SSF48726">
    <property type="entry name" value="Immunoglobulin"/>
    <property type="match status" value="1"/>
</dbReference>
<dbReference type="PANTHER" id="PTHR11860">
    <property type="entry name" value="POLYMERIC-IMMUNOGLOBULIN RECEPTOR"/>
    <property type="match status" value="1"/>
</dbReference>
<dbReference type="InterPro" id="IPR013783">
    <property type="entry name" value="Ig-like_fold"/>
</dbReference>
<feature type="signal peptide" evidence="5">
    <location>
        <begin position="1"/>
        <end position="18"/>
    </location>
</feature>
<feature type="transmembrane region" description="Helical" evidence="4">
    <location>
        <begin position="173"/>
        <end position="193"/>
    </location>
</feature>
<dbReference type="InterPro" id="IPR050671">
    <property type="entry name" value="CD300_family_receptors"/>
</dbReference>
<dbReference type="Pfam" id="PF07686">
    <property type="entry name" value="V-set"/>
    <property type="match status" value="1"/>
</dbReference>
<proteinExistence type="predicted"/>
<organism evidence="7 8">
    <name type="scientific">Goodea atripinnis</name>
    <dbReference type="NCBI Taxonomy" id="208336"/>
    <lineage>
        <taxon>Eukaryota</taxon>
        <taxon>Metazoa</taxon>
        <taxon>Chordata</taxon>
        <taxon>Craniata</taxon>
        <taxon>Vertebrata</taxon>
        <taxon>Euteleostomi</taxon>
        <taxon>Actinopterygii</taxon>
        <taxon>Neopterygii</taxon>
        <taxon>Teleostei</taxon>
        <taxon>Neoteleostei</taxon>
        <taxon>Acanthomorphata</taxon>
        <taxon>Ovalentaria</taxon>
        <taxon>Atherinomorphae</taxon>
        <taxon>Cyprinodontiformes</taxon>
        <taxon>Goodeidae</taxon>
        <taxon>Goodea</taxon>
    </lineage>
</organism>
<keyword evidence="5" id="KW-0732">Signal</keyword>
<evidence type="ECO:0000256" key="1">
    <source>
        <dbReference type="ARBA" id="ARBA00004370"/>
    </source>
</evidence>
<evidence type="ECO:0000256" key="4">
    <source>
        <dbReference type="SAM" id="Phobius"/>
    </source>
</evidence>
<keyword evidence="8" id="KW-1185">Reference proteome</keyword>
<keyword evidence="3 4" id="KW-0472">Membrane</keyword>
<evidence type="ECO:0000256" key="2">
    <source>
        <dbReference type="ARBA" id="ARBA00022692"/>
    </source>
</evidence>
<dbReference type="InterPro" id="IPR036179">
    <property type="entry name" value="Ig-like_dom_sf"/>
</dbReference>
<evidence type="ECO:0000256" key="5">
    <source>
        <dbReference type="SAM" id="SignalP"/>
    </source>
</evidence>
<feature type="domain" description="Immunoglobulin" evidence="6">
    <location>
        <begin position="20"/>
        <end position="117"/>
    </location>
</feature>
<dbReference type="EMBL" id="JAHRIO010041058">
    <property type="protein sequence ID" value="MEQ2171861.1"/>
    <property type="molecule type" value="Genomic_DNA"/>
</dbReference>
<gene>
    <name evidence="7" type="ORF">GOODEAATRI_014932</name>
</gene>
<evidence type="ECO:0000313" key="7">
    <source>
        <dbReference type="EMBL" id="MEQ2171861.1"/>
    </source>
</evidence>
<comment type="subcellular location">
    <subcellularLocation>
        <location evidence="1">Membrane</location>
    </subcellularLocation>
</comment>
<evidence type="ECO:0000256" key="3">
    <source>
        <dbReference type="ARBA" id="ARBA00023136"/>
    </source>
</evidence>
<dbReference type="PANTHER" id="PTHR11860:SF118">
    <property type="entry name" value="CMRF35-LIKE MOLECULE 3-RELATED"/>
    <property type="match status" value="1"/>
</dbReference>
<protein>
    <recommendedName>
        <fullName evidence="6">Immunoglobulin domain-containing protein</fullName>
    </recommendedName>
</protein>